<proteinExistence type="predicted"/>
<evidence type="ECO:0000313" key="2">
    <source>
        <dbReference type="EMBL" id="CAK4034651.1"/>
    </source>
</evidence>
<evidence type="ECO:0000256" key="1">
    <source>
        <dbReference type="SAM" id="MobiDB-lite"/>
    </source>
</evidence>
<sequence length="467" mass="52864">MTEEVNESVQHMQQPKVAGSTWLTSFCGQDWPVVLCNASTTPEKFFGTRQRDDETPGILLGKHKYIWVATELVAEFDPCGDYELPKFDQPEILPHDDEATKSQKQRVKAFEQDAREFRDDKFWSNYVKMKSEARRIENERNRRHSERTGSSKKRKITREDDEIPFASEGKRRRDSSAFDSTGSGKQRNDSSSSPGSQQEQLPTPKQTPNKNRVGPETSNSRGFTNDSGSPNLSAGSGSEVGALRVWSPPKMSTDKVKVVIDRSKAGIIIPREALKQCDYLASLEKYHAVLGHHVIDLTADKQAVALNLTEKEFSRLEDYFYTNDIGPQLLPDKDYDSKDPFGELEEAQKSLFGESLALAFVPACKIRHEPLQALIRDKIRALDPLPPFTILVMATVFANLPAPETVTEYYLQDWMADHLAESYWVLARKYPEVLQRGLEEHDTLRRAVYSRLAVDGKMGKKGFDGEL</sequence>
<feature type="compositionally biased region" description="Polar residues" evidence="1">
    <location>
        <begin position="177"/>
        <end position="236"/>
    </location>
</feature>
<keyword evidence="3" id="KW-1185">Reference proteome</keyword>
<protein>
    <submittedName>
        <fullName evidence="2">Uncharacterized protein</fullName>
    </submittedName>
</protein>
<feature type="region of interest" description="Disordered" evidence="1">
    <location>
        <begin position="87"/>
        <end position="107"/>
    </location>
</feature>
<gene>
    <name evidence="2" type="ORF">LECACI_7A009809</name>
</gene>
<feature type="region of interest" description="Disordered" evidence="1">
    <location>
        <begin position="134"/>
        <end position="246"/>
    </location>
</feature>
<accession>A0AAI8Z900</accession>
<name>A0AAI8Z900_9PEZI</name>
<dbReference type="AlphaFoldDB" id="A0AAI8Z900"/>
<dbReference type="Proteomes" id="UP001296104">
    <property type="component" value="Unassembled WGS sequence"/>
</dbReference>
<reference evidence="2" key="1">
    <citation type="submission" date="2023-11" db="EMBL/GenBank/DDBJ databases">
        <authorList>
            <person name="Alioto T."/>
            <person name="Alioto T."/>
            <person name="Gomez Garrido J."/>
        </authorList>
    </citation>
    <scope>NUCLEOTIDE SEQUENCE</scope>
</reference>
<dbReference type="EMBL" id="CAVMBE010000128">
    <property type="protein sequence ID" value="CAK4034651.1"/>
    <property type="molecule type" value="Genomic_DNA"/>
</dbReference>
<evidence type="ECO:0000313" key="3">
    <source>
        <dbReference type="Proteomes" id="UP001296104"/>
    </source>
</evidence>
<comment type="caution">
    <text evidence="2">The sequence shown here is derived from an EMBL/GenBank/DDBJ whole genome shotgun (WGS) entry which is preliminary data.</text>
</comment>
<organism evidence="2 3">
    <name type="scientific">Lecanosticta acicola</name>
    <dbReference type="NCBI Taxonomy" id="111012"/>
    <lineage>
        <taxon>Eukaryota</taxon>
        <taxon>Fungi</taxon>
        <taxon>Dikarya</taxon>
        <taxon>Ascomycota</taxon>
        <taxon>Pezizomycotina</taxon>
        <taxon>Dothideomycetes</taxon>
        <taxon>Dothideomycetidae</taxon>
        <taxon>Mycosphaerellales</taxon>
        <taxon>Mycosphaerellaceae</taxon>
        <taxon>Lecanosticta</taxon>
    </lineage>
</organism>
<feature type="compositionally biased region" description="Basic and acidic residues" evidence="1">
    <location>
        <begin position="87"/>
        <end position="101"/>
    </location>
</feature>
<feature type="compositionally biased region" description="Basic residues" evidence="1">
    <location>
        <begin position="141"/>
        <end position="156"/>
    </location>
</feature>